<dbReference type="AlphaFoldDB" id="A0A3L8SE43"/>
<evidence type="ECO:0000313" key="2">
    <source>
        <dbReference type="Proteomes" id="UP000276834"/>
    </source>
</evidence>
<dbReference type="Proteomes" id="UP000276834">
    <property type="component" value="Unassembled WGS sequence"/>
</dbReference>
<organism evidence="1 2">
    <name type="scientific">Chloebia gouldiae</name>
    <name type="common">Gouldian finch</name>
    <name type="synonym">Erythrura gouldiae</name>
    <dbReference type="NCBI Taxonomy" id="44316"/>
    <lineage>
        <taxon>Eukaryota</taxon>
        <taxon>Metazoa</taxon>
        <taxon>Chordata</taxon>
        <taxon>Craniata</taxon>
        <taxon>Vertebrata</taxon>
        <taxon>Euteleostomi</taxon>
        <taxon>Archelosauria</taxon>
        <taxon>Archosauria</taxon>
        <taxon>Dinosauria</taxon>
        <taxon>Saurischia</taxon>
        <taxon>Theropoda</taxon>
        <taxon>Coelurosauria</taxon>
        <taxon>Aves</taxon>
        <taxon>Neognathae</taxon>
        <taxon>Neoaves</taxon>
        <taxon>Telluraves</taxon>
        <taxon>Australaves</taxon>
        <taxon>Passeriformes</taxon>
        <taxon>Passeroidea</taxon>
        <taxon>Passeridae</taxon>
        <taxon>Chloebia</taxon>
    </lineage>
</organism>
<reference evidence="1 2" key="1">
    <citation type="journal article" date="2018" name="Proc. R. Soc. B">
        <title>A non-coding region near Follistatin controls head colour polymorphism in the Gouldian finch.</title>
        <authorList>
            <person name="Toomey M.B."/>
            <person name="Marques C.I."/>
            <person name="Andrade P."/>
            <person name="Araujo P.M."/>
            <person name="Sabatino S."/>
            <person name="Gazda M.A."/>
            <person name="Afonso S."/>
            <person name="Lopes R.J."/>
            <person name="Corbo J.C."/>
            <person name="Carneiro M."/>
        </authorList>
    </citation>
    <scope>NUCLEOTIDE SEQUENCE [LARGE SCALE GENOMIC DNA]</scope>
    <source>
        <strain evidence="1">Red01</strain>
        <tissue evidence="1">Muscle</tissue>
    </source>
</reference>
<proteinExistence type="predicted"/>
<dbReference type="EMBL" id="QUSF01000026">
    <property type="protein sequence ID" value="RLW00663.1"/>
    <property type="molecule type" value="Genomic_DNA"/>
</dbReference>
<gene>
    <name evidence="1" type="ORF">DV515_00008712</name>
</gene>
<comment type="caution">
    <text evidence="1">The sequence shown here is derived from an EMBL/GenBank/DDBJ whole genome shotgun (WGS) entry which is preliminary data.</text>
</comment>
<evidence type="ECO:0000313" key="1">
    <source>
        <dbReference type="EMBL" id="RLW00663.1"/>
    </source>
</evidence>
<name>A0A3L8SE43_CHLGU</name>
<sequence length="183" mass="20026">MELSALFMCNILQRRQHMHFAGQAALQHLHPSSFCLAFSGKTKLAVSPCFGYTFMSLINSASDSLALTSGDNAEDFHTCDPSSWLHSRQCWNWDTVKQPLPSLQRVAGLKVNRSISTEMFSTETGGPPECCPQHSSHPLQLLHLRCATTAPHAAAHPDHSWTLSPEIQGAFNQKQGEGGQAAL</sequence>
<accession>A0A3L8SE43</accession>
<protein>
    <submittedName>
        <fullName evidence="1">Uncharacterized protein</fullName>
    </submittedName>
</protein>
<keyword evidence="2" id="KW-1185">Reference proteome</keyword>